<dbReference type="AlphaFoldDB" id="A0AA91YZ56"/>
<dbReference type="RefSeq" id="WP_095333477.1">
    <property type="nucleotide sequence ID" value="NZ_NPBQ01000131.1"/>
</dbReference>
<keyword evidence="1" id="KW-0472">Membrane</keyword>
<sequence length="164" mass="18599">MGKKAEGKNSSIGDHVFAILVVILMCVFLISLPFLIFFGGFKLVSLVPDVSINTNGTFDSIIVLFKFFVLTVVVVGIVDVLFSQLLLKKRGFFNFFIEAVFMLCVFYLYVLIYSMNSQEIVIKNNGVFLVALFLFVLYLLINVVYIASKWVYGSMMKNIQKKNN</sequence>
<comment type="caution">
    <text evidence="2">The sequence shown here is derived from an EMBL/GenBank/DDBJ whole genome shotgun (WGS) entry which is preliminary data.</text>
</comment>
<name>A0AA91YZ56_NIACI</name>
<feature type="transmembrane region" description="Helical" evidence="1">
    <location>
        <begin position="61"/>
        <end position="83"/>
    </location>
</feature>
<feature type="transmembrane region" description="Helical" evidence="1">
    <location>
        <begin position="95"/>
        <end position="115"/>
    </location>
</feature>
<evidence type="ECO:0000313" key="2">
    <source>
        <dbReference type="EMBL" id="PAD81144.1"/>
    </source>
</evidence>
<evidence type="ECO:0000256" key="1">
    <source>
        <dbReference type="SAM" id="Phobius"/>
    </source>
</evidence>
<dbReference type="Proteomes" id="UP000216961">
    <property type="component" value="Unassembled WGS sequence"/>
</dbReference>
<keyword evidence="1" id="KW-0812">Transmembrane</keyword>
<feature type="transmembrane region" description="Helical" evidence="1">
    <location>
        <begin position="12"/>
        <end position="41"/>
    </location>
</feature>
<feature type="transmembrane region" description="Helical" evidence="1">
    <location>
        <begin position="127"/>
        <end position="152"/>
    </location>
</feature>
<accession>A0AA91YZ56</accession>
<dbReference type="EMBL" id="NPBQ01000131">
    <property type="protein sequence ID" value="PAD81144.1"/>
    <property type="molecule type" value="Genomic_DNA"/>
</dbReference>
<keyword evidence="1" id="KW-1133">Transmembrane helix</keyword>
<organism evidence="2 3">
    <name type="scientific">Niallia circulans</name>
    <name type="common">Bacillus circulans</name>
    <dbReference type="NCBI Taxonomy" id="1397"/>
    <lineage>
        <taxon>Bacteria</taxon>
        <taxon>Bacillati</taxon>
        <taxon>Bacillota</taxon>
        <taxon>Bacilli</taxon>
        <taxon>Bacillales</taxon>
        <taxon>Bacillaceae</taxon>
        <taxon>Niallia</taxon>
    </lineage>
</organism>
<proteinExistence type="predicted"/>
<evidence type="ECO:0000313" key="3">
    <source>
        <dbReference type="Proteomes" id="UP000216961"/>
    </source>
</evidence>
<gene>
    <name evidence="2" type="ORF">CHH57_21165</name>
</gene>
<protein>
    <submittedName>
        <fullName evidence="2">Uncharacterized protein</fullName>
    </submittedName>
</protein>
<reference evidence="2 3" key="1">
    <citation type="submission" date="2017-07" db="EMBL/GenBank/DDBJ databases">
        <title>Isolation and whole genome analysis of endospore-forming bacteria from heroin.</title>
        <authorList>
            <person name="Kalinowski J."/>
            <person name="Ahrens B."/>
            <person name="Al-Dilaimi A."/>
            <person name="Winkler A."/>
            <person name="Wibberg D."/>
            <person name="Schleenbecker U."/>
            <person name="Ruckert C."/>
            <person name="Wolfel R."/>
            <person name="Grass G."/>
        </authorList>
    </citation>
    <scope>NUCLEOTIDE SEQUENCE [LARGE SCALE GENOMIC DNA]</scope>
    <source>
        <strain evidence="2 3">7521-2</strain>
    </source>
</reference>